<dbReference type="EMBL" id="CP017080">
    <property type="protein sequence ID" value="AOH57307.1"/>
    <property type="molecule type" value="Genomic_DNA"/>
</dbReference>
<reference evidence="3 4" key="1">
    <citation type="submission" date="2016-08" db="EMBL/GenBank/DDBJ databases">
        <title>Complete genome sequence of Bacillus muralis G25-68, a strain with toxicity to nematodes.</title>
        <authorList>
            <person name="Zheng Z."/>
        </authorList>
    </citation>
    <scope>NUCLEOTIDE SEQUENCE [LARGE SCALE GENOMIC DNA]</scope>
    <source>
        <strain evidence="3 4">G25-68</strain>
    </source>
</reference>
<dbReference type="Gene3D" id="1.10.490.70">
    <property type="entry name" value="Histidine kinase N-terminal domain"/>
    <property type="match status" value="1"/>
</dbReference>
<dbReference type="PANTHER" id="PTHR33745">
    <property type="entry name" value="RSBT ANTAGONIST PROTEIN RSBS-RELATED"/>
    <property type="match status" value="1"/>
</dbReference>
<dbReference type="AlphaFoldDB" id="A0A1B3XVR5"/>
<evidence type="ECO:0000256" key="1">
    <source>
        <dbReference type="ARBA" id="ARBA00022553"/>
    </source>
</evidence>
<evidence type="ECO:0000313" key="3">
    <source>
        <dbReference type="EMBL" id="AOH57307.1"/>
    </source>
</evidence>
<feature type="domain" description="STAS" evidence="2">
    <location>
        <begin position="166"/>
        <end position="277"/>
    </location>
</feature>
<dbReference type="InterPro" id="IPR036513">
    <property type="entry name" value="STAS_dom_sf"/>
</dbReference>
<keyword evidence="1" id="KW-0597">Phosphoprotein</keyword>
<dbReference type="RefSeq" id="WP_064467016.1">
    <property type="nucleotide sequence ID" value="NZ_CP017080.1"/>
</dbReference>
<dbReference type="KEGG" id="bmur:ABE28_023420"/>
<dbReference type="OrthoDB" id="9800154at2"/>
<dbReference type="CDD" id="cd07041">
    <property type="entry name" value="STAS_RsbR_RsbS_like"/>
    <property type="match status" value="1"/>
</dbReference>
<organism evidence="3 4">
    <name type="scientific">Peribacillus muralis</name>
    <dbReference type="NCBI Taxonomy" id="264697"/>
    <lineage>
        <taxon>Bacteria</taxon>
        <taxon>Bacillati</taxon>
        <taxon>Bacillota</taxon>
        <taxon>Bacilli</taxon>
        <taxon>Bacillales</taxon>
        <taxon>Bacillaceae</taxon>
        <taxon>Peribacillus</taxon>
    </lineage>
</organism>
<dbReference type="InterPro" id="IPR002645">
    <property type="entry name" value="STAS_dom"/>
</dbReference>
<keyword evidence="4" id="KW-1185">Reference proteome</keyword>
<sequence length="286" mass="32659">MEKVDGILYRYILDHSSMITEKWLALREKQVGSIYSVDTDAEVEKLLRKQNTLTIKTVTSALLEDKSSFIENMEQWATMVAKSRVESDTPIYEVLEALNKVRETYWDFITDHMLKDDNEIAKDTIIRWSRVINQAFDQLNREFTEQYYLLTQKRLHAQLDLITELGSPVIPIVDAMAVLPLIGEIDTYRAKEIVETTPSKCISKNISHLFIDLSGVTLLDTMVAHQVFELIRTLKLLGIQSTISGIRPEVAQTSIQLGLDFSQVLTYSTLKQALTKQGVKLTSENK</sequence>
<name>A0A1B3XVR5_9BACI</name>
<dbReference type="Gene3D" id="3.30.750.24">
    <property type="entry name" value="STAS domain"/>
    <property type="match status" value="1"/>
</dbReference>
<dbReference type="SUPFAM" id="SSF52091">
    <property type="entry name" value="SpoIIaa-like"/>
    <property type="match status" value="1"/>
</dbReference>
<evidence type="ECO:0000313" key="4">
    <source>
        <dbReference type="Proteomes" id="UP000077926"/>
    </source>
</evidence>
<dbReference type="PROSITE" id="PS50801">
    <property type="entry name" value="STAS"/>
    <property type="match status" value="1"/>
</dbReference>
<dbReference type="STRING" id="264697.ABE28_023420"/>
<dbReference type="InterPro" id="IPR051932">
    <property type="entry name" value="Bact_StressResp_Reg"/>
</dbReference>
<evidence type="ECO:0000259" key="2">
    <source>
        <dbReference type="PROSITE" id="PS50801"/>
    </source>
</evidence>
<dbReference type="PANTHER" id="PTHR33745:SF3">
    <property type="entry name" value="RSBT CO-ANTAGONIST PROTEIN RSBRC"/>
    <property type="match status" value="1"/>
</dbReference>
<accession>A0A1B3XVR5</accession>
<gene>
    <name evidence="3" type="ORF">ABE28_023420</name>
</gene>
<dbReference type="Pfam" id="PF01740">
    <property type="entry name" value="STAS"/>
    <property type="match status" value="1"/>
</dbReference>
<protein>
    <submittedName>
        <fullName evidence="3">Sulfate transporter</fullName>
    </submittedName>
</protein>
<dbReference type="Proteomes" id="UP000077926">
    <property type="component" value="Chromosome"/>
</dbReference>
<proteinExistence type="predicted"/>